<dbReference type="SMART" id="SM00320">
    <property type="entry name" value="WD40"/>
    <property type="match status" value="6"/>
</dbReference>
<dbReference type="Gene3D" id="1.20.1280.50">
    <property type="match status" value="1"/>
</dbReference>
<dbReference type="AlphaFoldDB" id="A0A6A4HQD3"/>
<dbReference type="Proteomes" id="UP000799118">
    <property type="component" value="Unassembled WGS sequence"/>
</dbReference>
<dbReference type="InterPro" id="IPR036322">
    <property type="entry name" value="WD40_repeat_dom_sf"/>
</dbReference>
<dbReference type="InterPro" id="IPR015943">
    <property type="entry name" value="WD40/YVTN_repeat-like_dom_sf"/>
</dbReference>
<dbReference type="PANTHER" id="PTHR19849">
    <property type="entry name" value="PHOSPHOLIPASE A-2-ACTIVATING PROTEIN"/>
    <property type="match status" value="1"/>
</dbReference>
<dbReference type="SUPFAM" id="SSF81383">
    <property type="entry name" value="F-box domain"/>
    <property type="match status" value="1"/>
</dbReference>
<keyword evidence="1 3" id="KW-0853">WD repeat</keyword>
<dbReference type="Pfam" id="PF12937">
    <property type="entry name" value="F-box-like"/>
    <property type="match status" value="1"/>
</dbReference>
<evidence type="ECO:0000259" key="5">
    <source>
        <dbReference type="Pfam" id="PF12937"/>
    </source>
</evidence>
<dbReference type="SUPFAM" id="SSF50978">
    <property type="entry name" value="WD40 repeat-like"/>
    <property type="match status" value="1"/>
</dbReference>
<dbReference type="PROSITE" id="PS00678">
    <property type="entry name" value="WD_REPEATS_1"/>
    <property type="match status" value="2"/>
</dbReference>
<protein>
    <submittedName>
        <fullName evidence="6">WD40 repeat-like protein</fullName>
    </submittedName>
</protein>
<dbReference type="EMBL" id="ML769475">
    <property type="protein sequence ID" value="KAE9398995.1"/>
    <property type="molecule type" value="Genomic_DNA"/>
</dbReference>
<organism evidence="6 7">
    <name type="scientific">Gymnopus androsaceus JB14</name>
    <dbReference type="NCBI Taxonomy" id="1447944"/>
    <lineage>
        <taxon>Eukaryota</taxon>
        <taxon>Fungi</taxon>
        <taxon>Dikarya</taxon>
        <taxon>Basidiomycota</taxon>
        <taxon>Agaricomycotina</taxon>
        <taxon>Agaricomycetes</taxon>
        <taxon>Agaricomycetidae</taxon>
        <taxon>Agaricales</taxon>
        <taxon>Marasmiineae</taxon>
        <taxon>Omphalotaceae</taxon>
        <taxon>Gymnopus</taxon>
    </lineage>
</organism>
<dbReference type="SUPFAM" id="SSF50969">
    <property type="entry name" value="YVTN repeat-like/Quinoprotein amine dehydrogenase"/>
    <property type="match status" value="1"/>
</dbReference>
<feature type="repeat" description="WD" evidence="3">
    <location>
        <begin position="158"/>
        <end position="197"/>
    </location>
</feature>
<dbReference type="Gene3D" id="2.130.10.10">
    <property type="entry name" value="YVTN repeat-like/Quinoprotein amine dehydrogenase"/>
    <property type="match status" value="1"/>
</dbReference>
<feature type="region of interest" description="Disordered" evidence="4">
    <location>
        <begin position="489"/>
        <end position="508"/>
    </location>
</feature>
<evidence type="ECO:0000256" key="1">
    <source>
        <dbReference type="ARBA" id="ARBA00022574"/>
    </source>
</evidence>
<evidence type="ECO:0000256" key="2">
    <source>
        <dbReference type="ARBA" id="ARBA00022737"/>
    </source>
</evidence>
<keyword evidence="7" id="KW-1185">Reference proteome</keyword>
<dbReference type="CDD" id="cd00200">
    <property type="entry name" value="WD40"/>
    <property type="match status" value="1"/>
</dbReference>
<dbReference type="InterPro" id="IPR011044">
    <property type="entry name" value="Quino_amine_DH_bsu"/>
</dbReference>
<dbReference type="GO" id="GO:0010992">
    <property type="term" value="P:ubiquitin recycling"/>
    <property type="evidence" value="ECO:0007669"/>
    <property type="project" value="TreeGrafter"/>
</dbReference>
<dbReference type="Pfam" id="PF00400">
    <property type="entry name" value="WD40"/>
    <property type="match status" value="6"/>
</dbReference>
<dbReference type="PROSITE" id="PS50294">
    <property type="entry name" value="WD_REPEATS_REGION"/>
    <property type="match status" value="1"/>
</dbReference>
<dbReference type="PANTHER" id="PTHR19849:SF1">
    <property type="entry name" value="F-BOX_WD REPEAT-CONTAINING PROTEIN 7"/>
    <property type="match status" value="1"/>
</dbReference>
<feature type="compositionally biased region" description="Acidic residues" evidence="4">
    <location>
        <begin position="493"/>
        <end position="508"/>
    </location>
</feature>
<feature type="repeat" description="WD" evidence="3">
    <location>
        <begin position="228"/>
        <end position="247"/>
    </location>
</feature>
<evidence type="ECO:0000256" key="3">
    <source>
        <dbReference type="PROSITE-ProRule" id="PRU00221"/>
    </source>
</evidence>
<evidence type="ECO:0000313" key="6">
    <source>
        <dbReference type="EMBL" id="KAE9398995.1"/>
    </source>
</evidence>
<feature type="domain" description="F-box" evidence="5">
    <location>
        <begin position="15"/>
        <end position="53"/>
    </location>
</feature>
<dbReference type="InterPro" id="IPR001810">
    <property type="entry name" value="F-box_dom"/>
</dbReference>
<evidence type="ECO:0000256" key="4">
    <source>
        <dbReference type="SAM" id="MobiDB-lite"/>
    </source>
</evidence>
<sequence>MDLDNPGLSLDLPSLSRILGYLTLQEVGRACMVCKAWRATIEGDEILWRDLLIRKGLWFVGESEANFCKMLMKHRRKAIVSGKGVLPLAHPYKVLFKSRYLTLTRWISNPSPKHISFPVHGHSVVTCLLFSQNRIISASDDQSIGVYSPTTGRLLQSLEGHEGGVWALAVHGDLLVSGSTDRTVRIWDLREGRCLHVFGGHTSTVRCLTIVKPEWITHPETGKREKWPKHTVIISGSRDHTLRIWKLPKRGEREFDSRLPMSQSVQNSDPPDPSVNPYHLNLLSEHTHAVRGLAARGRTAVSGSYDCTVRVWDIPTGRSMDGTVRLWSLTTGDCLHVLSGHTSLVGLLGISPSFLVSAAADSTLRLLKGVLAAHTGAITCFQHDEWKVVSGSDGTLKVWDLRNLNAAGSDGPAVPVMRDLLTRITGVWQVAFEGRWCVSASNRNDATFMDVWDFGRIESPDDMEQETREREMEEDNVWTWEDEEWIGEPQVYDYEDSEVEDEGSPPDQ</sequence>
<dbReference type="GO" id="GO:0043130">
    <property type="term" value="F:ubiquitin binding"/>
    <property type="evidence" value="ECO:0007669"/>
    <property type="project" value="TreeGrafter"/>
</dbReference>
<dbReference type="InterPro" id="IPR020472">
    <property type="entry name" value="WD40_PAC1"/>
</dbReference>
<evidence type="ECO:0000313" key="7">
    <source>
        <dbReference type="Proteomes" id="UP000799118"/>
    </source>
</evidence>
<accession>A0A6A4HQD3</accession>
<feature type="repeat" description="WD" evidence="3">
    <location>
        <begin position="371"/>
        <end position="409"/>
    </location>
</feature>
<reference evidence="6" key="1">
    <citation type="journal article" date="2019" name="Environ. Microbiol.">
        <title>Fungal ecological strategies reflected in gene transcription - a case study of two litter decomposers.</title>
        <authorList>
            <person name="Barbi F."/>
            <person name="Kohler A."/>
            <person name="Barry K."/>
            <person name="Baskaran P."/>
            <person name="Daum C."/>
            <person name="Fauchery L."/>
            <person name="Ihrmark K."/>
            <person name="Kuo A."/>
            <person name="LaButti K."/>
            <person name="Lipzen A."/>
            <person name="Morin E."/>
            <person name="Grigoriev I.V."/>
            <person name="Henrissat B."/>
            <person name="Lindahl B."/>
            <person name="Martin F."/>
        </authorList>
    </citation>
    <scope>NUCLEOTIDE SEQUENCE</scope>
    <source>
        <strain evidence="6">JB14</strain>
    </source>
</reference>
<dbReference type="InterPro" id="IPR036047">
    <property type="entry name" value="F-box-like_dom_sf"/>
</dbReference>
<gene>
    <name evidence="6" type="ORF">BT96DRAFT_965805</name>
</gene>
<keyword evidence="2" id="KW-0677">Repeat</keyword>
<dbReference type="OrthoDB" id="190105at2759"/>
<dbReference type="PRINTS" id="PR00320">
    <property type="entry name" value="GPROTEINBRPT"/>
</dbReference>
<dbReference type="GO" id="GO:0005634">
    <property type="term" value="C:nucleus"/>
    <property type="evidence" value="ECO:0007669"/>
    <property type="project" value="TreeGrafter"/>
</dbReference>
<proteinExistence type="predicted"/>
<name>A0A6A4HQD3_9AGAR</name>
<dbReference type="GO" id="GO:0043161">
    <property type="term" value="P:proteasome-mediated ubiquitin-dependent protein catabolic process"/>
    <property type="evidence" value="ECO:0007669"/>
    <property type="project" value="TreeGrafter"/>
</dbReference>
<dbReference type="GO" id="GO:0005737">
    <property type="term" value="C:cytoplasm"/>
    <property type="evidence" value="ECO:0007669"/>
    <property type="project" value="TreeGrafter"/>
</dbReference>
<dbReference type="InterPro" id="IPR019775">
    <property type="entry name" value="WD40_repeat_CS"/>
</dbReference>
<feature type="repeat" description="WD" evidence="3">
    <location>
        <begin position="283"/>
        <end position="322"/>
    </location>
</feature>
<dbReference type="InterPro" id="IPR001680">
    <property type="entry name" value="WD40_rpt"/>
</dbReference>
<dbReference type="PROSITE" id="PS50082">
    <property type="entry name" value="WD_REPEATS_2"/>
    <property type="match status" value="4"/>
</dbReference>